<dbReference type="GO" id="GO:0006508">
    <property type="term" value="P:proteolysis"/>
    <property type="evidence" value="ECO:0007669"/>
    <property type="project" value="InterPro"/>
</dbReference>
<dbReference type="KEGG" id="dpx:DAPPUDRAFT_119103"/>
<dbReference type="Gene3D" id="2.40.70.10">
    <property type="entry name" value="Acid Proteases"/>
    <property type="match status" value="1"/>
</dbReference>
<accession>E9HXF8</accession>
<dbReference type="InParanoid" id="E9HXF8"/>
<dbReference type="STRING" id="6669.E9HXF8"/>
<dbReference type="Proteomes" id="UP000000305">
    <property type="component" value="Unassembled WGS sequence"/>
</dbReference>
<evidence type="ECO:0000313" key="1">
    <source>
        <dbReference type="EMBL" id="EFX63572.1"/>
    </source>
</evidence>
<dbReference type="OrthoDB" id="425619at2759"/>
<dbReference type="GO" id="GO:0004190">
    <property type="term" value="F:aspartic-type endopeptidase activity"/>
    <property type="evidence" value="ECO:0007669"/>
    <property type="project" value="InterPro"/>
</dbReference>
<dbReference type="InterPro" id="IPR001969">
    <property type="entry name" value="Aspartic_peptidase_AS"/>
</dbReference>
<dbReference type="PROSITE" id="PS00141">
    <property type="entry name" value="ASP_PROTEASE"/>
    <property type="match status" value="1"/>
</dbReference>
<protein>
    <recommendedName>
        <fullName evidence="3">Peptidase A2 domain-containing protein</fullName>
    </recommendedName>
</protein>
<dbReference type="PANTHER" id="PTHR33223">
    <property type="entry name" value="CCHC-TYPE DOMAIN-CONTAINING PROTEIN"/>
    <property type="match status" value="1"/>
</dbReference>
<sequence length="740" mass="85486">MGRDKDRYEISAKRTLAIRKRRPRNVNFGICYVPSTSQTSQSDVFWTSMGLHCAIWDVRSSLQSLPSFSGDALQRFDTWLETFEAIMYDSDMTEKDTILELYKKMTDKAHRTMKYILHSGNDRLEAIKEKLLDHFHGDKTTEKSLKKFKKANRKPGENIYDFAIRLKELFRYAYPKNYEEDSFQIILKEKFIDGIDEKLQMKVKYKEFRTFDELVAATRKYSVCMEAIESNKERHEFVNTINQTSHPNNSEIQEIKQIVREQHETVNAIASALKQGNKQAEETATDQSEIATCIQELSKAVSFLLTKDGKQQHVQKQALFDTGAARSVMHYNLFQSLPQRSRGTCSKLDFDLYDVHDKKLNTFGQVILPIYYGDVRFFQNFVISDGISEDCILGWDAIRKHGFTINGENQSIYLAREEPDQKKGTSGLAPEMTITASQRVKIPQQSVMVIEAKMKRSFPYVSPKATVVFTSNKTLPDIDSSLGDKTQVWLNCEDPEKGNMDNVNKLRDKTQVWLNCEDPYKVEIDNDSSLGDKTHDCLRQYYEDPESFKEPQAYSRRNIVAADFFCEPKDFSRRILTVSENIDEPEVYPRRSLVATESLKEPKVGLRRSFEATDFFCKPMEVAEDLKEPTFYNEVPKDHNSDLSFDLRSSDYLKQSKKIETENAIANEETERSGKNPEVDSFEFPDVDLEFREPLSDLIFEFVKIFASETSELGSTDLIKHRIDTQGRGPIRLISHTCKI</sequence>
<proteinExistence type="predicted"/>
<dbReference type="PANTHER" id="PTHR33223:SF6">
    <property type="entry name" value="CCHC-TYPE DOMAIN-CONTAINING PROTEIN"/>
    <property type="match status" value="1"/>
</dbReference>
<evidence type="ECO:0008006" key="3">
    <source>
        <dbReference type="Google" id="ProtNLM"/>
    </source>
</evidence>
<dbReference type="HOGENOM" id="CLU_004877_0_0_1"/>
<name>E9HXF8_DAPPU</name>
<evidence type="ECO:0000313" key="2">
    <source>
        <dbReference type="Proteomes" id="UP000000305"/>
    </source>
</evidence>
<dbReference type="InterPro" id="IPR021109">
    <property type="entry name" value="Peptidase_aspartic_dom_sf"/>
</dbReference>
<reference evidence="1 2" key="1">
    <citation type="journal article" date="2011" name="Science">
        <title>The ecoresponsive genome of Daphnia pulex.</title>
        <authorList>
            <person name="Colbourne J.K."/>
            <person name="Pfrender M.E."/>
            <person name="Gilbert D."/>
            <person name="Thomas W.K."/>
            <person name="Tucker A."/>
            <person name="Oakley T.H."/>
            <person name="Tokishita S."/>
            <person name="Aerts A."/>
            <person name="Arnold G.J."/>
            <person name="Basu M.K."/>
            <person name="Bauer D.J."/>
            <person name="Caceres C.E."/>
            <person name="Carmel L."/>
            <person name="Casola C."/>
            <person name="Choi J.H."/>
            <person name="Detter J.C."/>
            <person name="Dong Q."/>
            <person name="Dusheyko S."/>
            <person name="Eads B.D."/>
            <person name="Frohlich T."/>
            <person name="Geiler-Samerotte K.A."/>
            <person name="Gerlach D."/>
            <person name="Hatcher P."/>
            <person name="Jogdeo S."/>
            <person name="Krijgsveld J."/>
            <person name="Kriventseva E.V."/>
            <person name="Kultz D."/>
            <person name="Laforsch C."/>
            <person name="Lindquist E."/>
            <person name="Lopez J."/>
            <person name="Manak J.R."/>
            <person name="Muller J."/>
            <person name="Pangilinan J."/>
            <person name="Patwardhan R.P."/>
            <person name="Pitluck S."/>
            <person name="Pritham E.J."/>
            <person name="Rechtsteiner A."/>
            <person name="Rho M."/>
            <person name="Rogozin I.B."/>
            <person name="Sakarya O."/>
            <person name="Salamov A."/>
            <person name="Schaack S."/>
            <person name="Shapiro H."/>
            <person name="Shiga Y."/>
            <person name="Skalitzky C."/>
            <person name="Smith Z."/>
            <person name="Souvorov A."/>
            <person name="Sung W."/>
            <person name="Tang Z."/>
            <person name="Tsuchiya D."/>
            <person name="Tu H."/>
            <person name="Vos H."/>
            <person name="Wang M."/>
            <person name="Wolf Y.I."/>
            <person name="Yamagata H."/>
            <person name="Yamada T."/>
            <person name="Ye Y."/>
            <person name="Shaw J.R."/>
            <person name="Andrews J."/>
            <person name="Crease T.J."/>
            <person name="Tang H."/>
            <person name="Lucas S.M."/>
            <person name="Robertson H.M."/>
            <person name="Bork P."/>
            <person name="Koonin E.V."/>
            <person name="Zdobnov E.M."/>
            <person name="Grigoriev I.V."/>
            <person name="Lynch M."/>
            <person name="Boore J.L."/>
        </authorList>
    </citation>
    <scope>NUCLEOTIDE SEQUENCE [LARGE SCALE GENOMIC DNA]</scope>
</reference>
<dbReference type="EMBL" id="GL733038">
    <property type="protein sequence ID" value="EFX63572.1"/>
    <property type="molecule type" value="Genomic_DNA"/>
</dbReference>
<organism evidence="1 2">
    <name type="scientific">Daphnia pulex</name>
    <name type="common">Water flea</name>
    <dbReference type="NCBI Taxonomy" id="6669"/>
    <lineage>
        <taxon>Eukaryota</taxon>
        <taxon>Metazoa</taxon>
        <taxon>Ecdysozoa</taxon>
        <taxon>Arthropoda</taxon>
        <taxon>Crustacea</taxon>
        <taxon>Branchiopoda</taxon>
        <taxon>Diplostraca</taxon>
        <taxon>Cladocera</taxon>
        <taxon>Anomopoda</taxon>
        <taxon>Daphniidae</taxon>
        <taxon>Daphnia</taxon>
    </lineage>
</organism>
<gene>
    <name evidence="1" type="ORF">DAPPUDRAFT_119103</name>
</gene>
<dbReference type="PhylomeDB" id="E9HXF8"/>
<keyword evidence="2" id="KW-1185">Reference proteome</keyword>
<dbReference type="AlphaFoldDB" id="E9HXF8"/>
<dbReference type="SUPFAM" id="SSF50630">
    <property type="entry name" value="Acid proteases"/>
    <property type="match status" value="1"/>
</dbReference>